<name>A0ABD2PFK0_9CUCU</name>
<dbReference type="Proteomes" id="UP001516400">
    <property type="component" value="Unassembled WGS sequence"/>
</dbReference>
<dbReference type="InterPro" id="IPR029526">
    <property type="entry name" value="PGBD"/>
</dbReference>
<dbReference type="PANTHER" id="PTHR47055">
    <property type="entry name" value="DDE_TNP_1_7 DOMAIN-CONTAINING PROTEIN"/>
    <property type="match status" value="1"/>
</dbReference>
<evidence type="ECO:0000259" key="1">
    <source>
        <dbReference type="Pfam" id="PF13843"/>
    </source>
</evidence>
<sequence length="100" mass="11874">MSRNRYMEIKQNIHFVDNTLIASSNDRMYKVRPLFDILQKNSCQWGVFHENLSIDECMIKYYGHHPAAKQFIMGKPVRFGYRNWDGTSSNGYCYAFDIFC</sequence>
<gene>
    <name evidence="2" type="ORF">HHI36_022983</name>
</gene>
<dbReference type="AlphaFoldDB" id="A0ABD2PFK0"/>
<protein>
    <recommendedName>
        <fullName evidence="1">PiggyBac transposable element-derived protein domain-containing protein</fullName>
    </recommendedName>
</protein>
<dbReference type="InterPro" id="IPR052638">
    <property type="entry name" value="PiggyBac_TE-derived"/>
</dbReference>
<evidence type="ECO:0000313" key="3">
    <source>
        <dbReference type="Proteomes" id="UP001516400"/>
    </source>
</evidence>
<keyword evidence="3" id="KW-1185">Reference proteome</keyword>
<dbReference type="Pfam" id="PF13843">
    <property type="entry name" value="DDE_Tnp_1_7"/>
    <property type="match status" value="1"/>
</dbReference>
<organism evidence="2 3">
    <name type="scientific">Cryptolaemus montrouzieri</name>
    <dbReference type="NCBI Taxonomy" id="559131"/>
    <lineage>
        <taxon>Eukaryota</taxon>
        <taxon>Metazoa</taxon>
        <taxon>Ecdysozoa</taxon>
        <taxon>Arthropoda</taxon>
        <taxon>Hexapoda</taxon>
        <taxon>Insecta</taxon>
        <taxon>Pterygota</taxon>
        <taxon>Neoptera</taxon>
        <taxon>Endopterygota</taxon>
        <taxon>Coleoptera</taxon>
        <taxon>Polyphaga</taxon>
        <taxon>Cucujiformia</taxon>
        <taxon>Coccinelloidea</taxon>
        <taxon>Coccinellidae</taxon>
        <taxon>Scymninae</taxon>
        <taxon>Scymnini</taxon>
        <taxon>Cryptolaemus</taxon>
    </lineage>
</organism>
<comment type="caution">
    <text evidence="2">The sequence shown here is derived from an EMBL/GenBank/DDBJ whole genome shotgun (WGS) entry which is preliminary data.</text>
</comment>
<reference evidence="2 3" key="1">
    <citation type="journal article" date="2021" name="BMC Biol.">
        <title>Horizontally acquired antibacterial genes associated with adaptive radiation of ladybird beetles.</title>
        <authorList>
            <person name="Li H.S."/>
            <person name="Tang X.F."/>
            <person name="Huang Y.H."/>
            <person name="Xu Z.Y."/>
            <person name="Chen M.L."/>
            <person name="Du X.Y."/>
            <person name="Qiu B.Y."/>
            <person name="Chen P.T."/>
            <person name="Zhang W."/>
            <person name="Slipinski A."/>
            <person name="Escalona H.E."/>
            <person name="Waterhouse R.M."/>
            <person name="Zwick A."/>
            <person name="Pang H."/>
        </authorList>
    </citation>
    <scope>NUCLEOTIDE SEQUENCE [LARGE SCALE GENOMIC DNA]</scope>
    <source>
        <strain evidence="2">SYSU2018</strain>
    </source>
</reference>
<proteinExistence type="predicted"/>
<dbReference type="EMBL" id="JABFTP020000186">
    <property type="protein sequence ID" value="KAL3289569.1"/>
    <property type="molecule type" value="Genomic_DNA"/>
</dbReference>
<evidence type="ECO:0000313" key="2">
    <source>
        <dbReference type="EMBL" id="KAL3289569.1"/>
    </source>
</evidence>
<feature type="domain" description="PiggyBac transposable element-derived protein" evidence="1">
    <location>
        <begin position="1"/>
        <end position="98"/>
    </location>
</feature>
<accession>A0ABD2PFK0</accession>
<dbReference type="PANTHER" id="PTHR47055:SF3">
    <property type="entry name" value="PHORBOL-ESTER_DAG-TYPE DOMAIN-CONTAINING PROTEIN"/>
    <property type="match status" value="1"/>
</dbReference>